<organism evidence="2 3">
    <name type="scientific">Chromobacterium vaccinii</name>
    <dbReference type="NCBI Taxonomy" id="1108595"/>
    <lineage>
        <taxon>Bacteria</taxon>
        <taxon>Pseudomonadati</taxon>
        <taxon>Pseudomonadota</taxon>
        <taxon>Betaproteobacteria</taxon>
        <taxon>Neisseriales</taxon>
        <taxon>Chromobacteriaceae</taxon>
        <taxon>Chromobacterium</taxon>
    </lineage>
</organism>
<protein>
    <submittedName>
        <fullName evidence="2">Uncharacterized protein</fullName>
    </submittedName>
</protein>
<proteinExistence type="predicted"/>
<dbReference type="KEGG" id="cvc:BKX93_01910"/>
<accession>A0A1D9LC81</accession>
<dbReference type="STRING" id="1108595.BKX93_01910"/>
<keyword evidence="1" id="KW-0472">Membrane</keyword>
<dbReference type="EMBL" id="CP017707">
    <property type="protein sequence ID" value="AOZ48872.1"/>
    <property type="molecule type" value="Genomic_DNA"/>
</dbReference>
<dbReference type="GeneID" id="68839974"/>
<dbReference type="AlphaFoldDB" id="A0A1D9LC81"/>
<feature type="transmembrane region" description="Helical" evidence="1">
    <location>
        <begin position="230"/>
        <end position="250"/>
    </location>
</feature>
<dbReference type="Proteomes" id="UP000178776">
    <property type="component" value="Chromosome"/>
</dbReference>
<evidence type="ECO:0000256" key="1">
    <source>
        <dbReference type="SAM" id="Phobius"/>
    </source>
</evidence>
<feature type="transmembrane region" description="Helical" evidence="1">
    <location>
        <begin position="12"/>
        <end position="30"/>
    </location>
</feature>
<gene>
    <name evidence="2" type="ORF">BKX93_01910</name>
</gene>
<evidence type="ECO:0000313" key="2">
    <source>
        <dbReference type="EMBL" id="AOZ48872.1"/>
    </source>
</evidence>
<keyword evidence="1" id="KW-1133">Transmembrane helix</keyword>
<reference evidence="2 3" key="1">
    <citation type="submission" date="2016-10" db="EMBL/GenBank/DDBJ databases">
        <title>Chromobacterium muskegensis sp. nov., an insecticidal bacterium isolated from Sphagnum bogs.</title>
        <authorList>
            <person name="Sparks M.E."/>
            <person name="Blackburn M.B."/>
            <person name="Gundersen-Rindal D.E."/>
            <person name="Mitchell A."/>
            <person name="Farrar R."/>
            <person name="Kuhar D."/>
        </authorList>
    </citation>
    <scope>NUCLEOTIDE SEQUENCE [LARGE SCALE GENOMIC DNA]</scope>
    <source>
        <strain evidence="2 3">21-1</strain>
    </source>
</reference>
<sequence>MKWILSLLTRDIIFLFVGALLGYLASLIVAKQTERKKELVAEVMNRGIIIEAATACPFDVLDRTGRKLSDVYFICVRIWNRGKDCVVRQDISKESPLFIKIPDEVGVLGEPVFFKDGCEIGLAVSARENNKFELDFECVNAGEWAEIGFFVEGYPKKKLSAGGRIFGQDKDFSFYIDDGVLPIGEWIGIIFLLAMLILCPISLIVGVVWLLRDYSWDTLFVNPGEVPEALKRMLAFGIVIPLMFAVYYIFKWVEKRKHPKSYPADESFEPSQAKAIGAMWGMALSRRRYSVSNSVHNSGEIAPAVLEEKPDSVN</sequence>
<evidence type="ECO:0000313" key="3">
    <source>
        <dbReference type="Proteomes" id="UP000178776"/>
    </source>
</evidence>
<dbReference type="RefSeq" id="WP_070978438.1">
    <property type="nucleotide sequence ID" value="NZ_CP017707.1"/>
</dbReference>
<feature type="transmembrane region" description="Helical" evidence="1">
    <location>
        <begin position="186"/>
        <end position="210"/>
    </location>
</feature>
<name>A0A1D9LC81_9NEIS</name>
<keyword evidence="1" id="KW-0812">Transmembrane</keyword>